<dbReference type="OrthoDB" id="63112at2759"/>
<sequence length="368" mass="41311">MSSLENRRCLVTSGTDTRNIRIIAQSHPFTQQLDIVFPSSVSLRTALERLQCTYQTCECSLSDFLQFAKPHVHHLATESKVVAHGLAGSTDSDVWCLDSRGVLTLAVSKHTYESLGLVGERLPWKGCEDIHVIHIYIGYTGPRHGDMKKWATYGAKEAAILRAWDERRGPWKIMYHMQNPDSNRPAQSAPHQIEKTVSTRPHVHIPELARDDLLNESNRLDDLESWEDRVSSLFEWVGLASLGSQRLLANDRCDPYISVYEPQAPSHIGELTVMRWRGFLPSSFVQSILDVILSPNTSPPDFVSVTANSVPTSPVTYIPKDLGKAPPLRAPSPDSEDTWSLLYATEPGSSASWWILAESVGRWDRRWG</sequence>
<dbReference type="EMBL" id="KZ857407">
    <property type="protein sequence ID" value="RDX49143.1"/>
    <property type="molecule type" value="Genomic_DNA"/>
</dbReference>
<proteinExistence type="predicted"/>
<dbReference type="GO" id="GO:0004526">
    <property type="term" value="F:ribonuclease P activity"/>
    <property type="evidence" value="ECO:0007669"/>
    <property type="project" value="TreeGrafter"/>
</dbReference>
<gene>
    <name evidence="1" type="ORF">OH76DRAFT_1439196</name>
</gene>
<dbReference type="Pfam" id="PF08584">
    <property type="entry name" value="Ribonuc_P_40"/>
    <property type="match status" value="1"/>
</dbReference>
<dbReference type="GO" id="GO:0000171">
    <property type="term" value="F:ribonuclease MRP activity"/>
    <property type="evidence" value="ECO:0007669"/>
    <property type="project" value="TreeGrafter"/>
</dbReference>
<dbReference type="Proteomes" id="UP000256964">
    <property type="component" value="Unassembled WGS sequence"/>
</dbReference>
<dbReference type="AlphaFoldDB" id="A0A371D9D8"/>
<organism evidence="1 2">
    <name type="scientific">Lentinus brumalis</name>
    <dbReference type="NCBI Taxonomy" id="2498619"/>
    <lineage>
        <taxon>Eukaryota</taxon>
        <taxon>Fungi</taxon>
        <taxon>Dikarya</taxon>
        <taxon>Basidiomycota</taxon>
        <taxon>Agaricomycotina</taxon>
        <taxon>Agaricomycetes</taxon>
        <taxon>Polyporales</taxon>
        <taxon>Polyporaceae</taxon>
        <taxon>Lentinus</taxon>
    </lineage>
</organism>
<dbReference type="GO" id="GO:0001682">
    <property type="term" value="P:tRNA 5'-leader removal"/>
    <property type="evidence" value="ECO:0007669"/>
    <property type="project" value="InterPro"/>
</dbReference>
<keyword evidence="2" id="KW-1185">Reference proteome</keyword>
<dbReference type="GO" id="GO:0000172">
    <property type="term" value="C:ribonuclease MRP complex"/>
    <property type="evidence" value="ECO:0007669"/>
    <property type="project" value="TreeGrafter"/>
</dbReference>
<name>A0A371D9D8_9APHY</name>
<dbReference type="PANTHER" id="PTHR15396:SF1">
    <property type="entry name" value="RIBONUCLEASE P PROTEIN SUBUNIT P40"/>
    <property type="match status" value="1"/>
</dbReference>
<protein>
    <submittedName>
        <fullName evidence="1">Uncharacterized protein</fullName>
    </submittedName>
</protein>
<accession>A0A371D9D8</accession>
<dbReference type="PANTHER" id="PTHR15396">
    <property type="entry name" value="RIBONUCLEASE P PROTEIN SUBUNIT P40"/>
    <property type="match status" value="1"/>
</dbReference>
<dbReference type="GO" id="GO:0030681">
    <property type="term" value="C:multimeric ribonuclease P complex"/>
    <property type="evidence" value="ECO:0007669"/>
    <property type="project" value="TreeGrafter"/>
</dbReference>
<dbReference type="GO" id="GO:0000447">
    <property type="term" value="P:endonucleolytic cleavage in ITS1 to separate SSU-rRNA from 5.8S rRNA and LSU-rRNA from tricistronic rRNA transcript (SSU-rRNA, 5.8S rRNA, LSU-rRNA)"/>
    <property type="evidence" value="ECO:0007669"/>
    <property type="project" value="TreeGrafter"/>
</dbReference>
<evidence type="ECO:0000313" key="1">
    <source>
        <dbReference type="EMBL" id="RDX49143.1"/>
    </source>
</evidence>
<evidence type="ECO:0000313" key="2">
    <source>
        <dbReference type="Proteomes" id="UP000256964"/>
    </source>
</evidence>
<dbReference type="STRING" id="139420.A0A371D9D8"/>
<reference evidence="1 2" key="1">
    <citation type="journal article" date="2018" name="Biotechnol. Biofuels">
        <title>Integrative visual omics of the white-rot fungus Polyporus brumalis exposes the biotechnological potential of its oxidative enzymes for delignifying raw plant biomass.</title>
        <authorList>
            <person name="Miyauchi S."/>
            <person name="Rancon A."/>
            <person name="Drula E."/>
            <person name="Hage H."/>
            <person name="Chaduli D."/>
            <person name="Favel A."/>
            <person name="Grisel S."/>
            <person name="Henrissat B."/>
            <person name="Herpoel-Gimbert I."/>
            <person name="Ruiz-Duenas F.J."/>
            <person name="Chevret D."/>
            <person name="Hainaut M."/>
            <person name="Lin J."/>
            <person name="Wang M."/>
            <person name="Pangilinan J."/>
            <person name="Lipzen A."/>
            <person name="Lesage-Meessen L."/>
            <person name="Navarro D."/>
            <person name="Riley R."/>
            <person name="Grigoriev I.V."/>
            <person name="Zhou S."/>
            <person name="Raouche S."/>
            <person name="Rosso M.N."/>
        </authorList>
    </citation>
    <scope>NUCLEOTIDE SEQUENCE [LARGE SCALE GENOMIC DNA]</scope>
    <source>
        <strain evidence="1 2">BRFM 1820</strain>
    </source>
</reference>
<dbReference type="InterPro" id="IPR013893">
    <property type="entry name" value="RNase_P_Rpp40"/>
</dbReference>